<comment type="caution">
    <text evidence="2">The sequence shown here is derived from an EMBL/GenBank/DDBJ whole genome shotgun (WGS) entry which is preliminary data.</text>
</comment>
<dbReference type="PANTHER" id="PTHR43252:SF2">
    <property type="entry name" value="TRANSCRIPTION REGULATOR, PADR-LIKE FAMILY"/>
    <property type="match status" value="1"/>
</dbReference>
<dbReference type="Proteomes" id="UP000632222">
    <property type="component" value="Unassembled WGS sequence"/>
</dbReference>
<dbReference type="PANTHER" id="PTHR43252">
    <property type="entry name" value="TRANSCRIPTIONAL REGULATOR YQJI"/>
    <property type="match status" value="1"/>
</dbReference>
<evidence type="ECO:0000313" key="3">
    <source>
        <dbReference type="Proteomes" id="UP000632222"/>
    </source>
</evidence>
<accession>A0ABQ2CVJ9</accession>
<dbReference type="InterPro" id="IPR036390">
    <property type="entry name" value="WH_DNA-bd_sf"/>
</dbReference>
<dbReference type="InterPro" id="IPR005149">
    <property type="entry name" value="Tscrpt_reg_PadR_N"/>
</dbReference>
<dbReference type="Pfam" id="PF03551">
    <property type="entry name" value="PadR"/>
    <property type="match status" value="1"/>
</dbReference>
<dbReference type="EMBL" id="BMOD01000001">
    <property type="protein sequence ID" value="GGJ18180.1"/>
    <property type="molecule type" value="Genomic_DNA"/>
</dbReference>
<organism evidence="2 3">
    <name type="scientific">Deinococcus roseus</name>
    <dbReference type="NCBI Taxonomy" id="392414"/>
    <lineage>
        <taxon>Bacteria</taxon>
        <taxon>Thermotogati</taxon>
        <taxon>Deinococcota</taxon>
        <taxon>Deinococci</taxon>
        <taxon>Deinococcales</taxon>
        <taxon>Deinococcaceae</taxon>
        <taxon>Deinococcus</taxon>
    </lineage>
</organism>
<dbReference type="SUPFAM" id="SSF46785">
    <property type="entry name" value="Winged helix' DNA-binding domain"/>
    <property type="match status" value="1"/>
</dbReference>
<gene>
    <name evidence="2" type="ORF">GCM10008938_00400</name>
</gene>
<dbReference type="InterPro" id="IPR036388">
    <property type="entry name" value="WH-like_DNA-bd_sf"/>
</dbReference>
<feature type="domain" description="Transcription regulator PadR N-terminal" evidence="1">
    <location>
        <begin position="18"/>
        <end position="84"/>
    </location>
</feature>
<dbReference type="Gene3D" id="1.10.10.10">
    <property type="entry name" value="Winged helix-like DNA-binding domain superfamily/Winged helix DNA-binding domain"/>
    <property type="match status" value="1"/>
</dbReference>
<protein>
    <recommendedName>
        <fullName evidence="1">Transcription regulator PadR N-terminal domain-containing protein</fullName>
    </recommendedName>
</protein>
<evidence type="ECO:0000259" key="1">
    <source>
        <dbReference type="Pfam" id="PF03551"/>
    </source>
</evidence>
<name>A0ABQ2CVJ9_9DEIO</name>
<keyword evidence="3" id="KW-1185">Reference proteome</keyword>
<evidence type="ECO:0000313" key="2">
    <source>
        <dbReference type="EMBL" id="GGJ18180.1"/>
    </source>
</evidence>
<sequence length="158" mass="17055">MGRGSGPRVKPGNVRAAILALLSESPFNGYQIIQEIAQRSDNVWKPSSGSVYPALQQLIDEGLIQETVSEGKRAFALTEAGSLYCAEHPEEVSAPWKVVSEGVSDAVFDLRSALGQLFQATQQIAQVGTPEQAAQASKVLVRARKALYKLLAEDDNEE</sequence>
<proteinExistence type="predicted"/>
<reference evidence="3" key="1">
    <citation type="journal article" date="2019" name="Int. J. Syst. Evol. Microbiol.">
        <title>The Global Catalogue of Microorganisms (GCM) 10K type strain sequencing project: providing services to taxonomists for standard genome sequencing and annotation.</title>
        <authorList>
            <consortium name="The Broad Institute Genomics Platform"/>
            <consortium name="The Broad Institute Genome Sequencing Center for Infectious Disease"/>
            <person name="Wu L."/>
            <person name="Ma J."/>
        </authorList>
    </citation>
    <scope>NUCLEOTIDE SEQUENCE [LARGE SCALE GENOMIC DNA]</scope>
    <source>
        <strain evidence="3">JCM 14370</strain>
    </source>
</reference>